<gene>
    <name evidence="2" type="ORF">CLA01_27660</name>
</gene>
<proteinExistence type="predicted"/>
<reference evidence="2 3" key="1">
    <citation type="submission" date="2019-07" db="EMBL/GenBank/DDBJ databases">
        <title>Whole genome shotgun sequence of Chryseobacterium lathyri NBRC 105250.</title>
        <authorList>
            <person name="Hosoyama A."/>
            <person name="Uohara A."/>
            <person name="Ohji S."/>
            <person name="Ichikawa N."/>
        </authorList>
    </citation>
    <scope>NUCLEOTIDE SEQUENCE [LARGE SCALE GENOMIC DNA]</scope>
    <source>
        <strain evidence="2 3">NBRC 105250</strain>
    </source>
</reference>
<feature type="signal peptide" evidence="1">
    <location>
        <begin position="1"/>
        <end position="19"/>
    </location>
</feature>
<feature type="chain" id="PRO_5021884085" evidence="1">
    <location>
        <begin position="20"/>
        <end position="221"/>
    </location>
</feature>
<name>A0A511YBZ3_9FLAO</name>
<dbReference type="AlphaFoldDB" id="A0A511YBZ3"/>
<organism evidence="2 3">
    <name type="scientific">Chryseobacterium lathyri</name>
    <dbReference type="NCBI Taxonomy" id="395933"/>
    <lineage>
        <taxon>Bacteria</taxon>
        <taxon>Pseudomonadati</taxon>
        <taxon>Bacteroidota</taxon>
        <taxon>Flavobacteriia</taxon>
        <taxon>Flavobacteriales</taxon>
        <taxon>Weeksellaceae</taxon>
        <taxon>Chryseobacterium group</taxon>
        <taxon>Chryseobacterium</taxon>
    </lineage>
</organism>
<protein>
    <submittedName>
        <fullName evidence="2">Uncharacterized protein</fullName>
    </submittedName>
</protein>
<sequence length="221" mass="22611">MKKNVLTLVALLVSAVAFSQVGINTANPQGVFNIDGGKDNNTTGVPTATQQANDIVVTTSGQLGIGTTQPRAKLHVAAGTAIQIDPEIRLGGTATSDGNAGNAGDVITSQGPGMPAKWATIGGSAPLVVANNGNYILDASYNALLTDDIILMKPTAVDVTLNFPAGAPIGKKYYISNQGTRMVLTPQVAVKETATQHITAGAGYTIMYLGPIGGWSNQSAF</sequence>
<comment type="caution">
    <text evidence="2">The sequence shown here is derived from an EMBL/GenBank/DDBJ whole genome shotgun (WGS) entry which is preliminary data.</text>
</comment>
<keyword evidence="1" id="KW-0732">Signal</keyword>
<evidence type="ECO:0000313" key="2">
    <source>
        <dbReference type="EMBL" id="GEN72694.1"/>
    </source>
</evidence>
<evidence type="ECO:0000313" key="3">
    <source>
        <dbReference type="Proteomes" id="UP000321150"/>
    </source>
</evidence>
<dbReference type="Proteomes" id="UP000321150">
    <property type="component" value="Unassembled WGS sequence"/>
</dbReference>
<dbReference type="EMBL" id="BJYI01000010">
    <property type="protein sequence ID" value="GEN72694.1"/>
    <property type="molecule type" value="Genomic_DNA"/>
</dbReference>
<evidence type="ECO:0000256" key="1">
    <source>
        <dbReference type="SAM" id="SignalP"/>
    </source>
</evidence>
<accession>A0A511YBZ3</accession>